<feature type="compositionally biased region" description="Low complexity" evidence="1">
    <location>
        <begin position="484"/>
        <end position="495"/>
    </location>
</feature>
<feature type="compositionally biased region" description="Low complexity" evidence="1">
    <location>
        <begin position="9"/>
        <end position="41"/>
    </location>
</feature>
<feature type="region of interest" description="Disordered" evidence="1">
    <location>
        <begin position="1195"/>
        <end position="1349"/>
    </location>
</feature>
<feature type="compositionally biased region" description="Polar residues" evidence="1">
    <location>
        <begin position="501"/>
        <end position="521"/>
    </location>
</feature>
<proteinExistence type="predicted"/>
<evidence type="ECO:0000259" key="2">
    <source>
        <dbReference type="PROSITE" id="PS50010"/>
    </source>
</evidence>
<feature type="compositionally biased region" description="Low complexity" evidence="1">
    <location>
        <begin position="53"/>
        <end position="71"/>
    </location>
</feature>
<evidence type="ECO:0000256" key="1">
    <source>
        <dbReference type="SAM" id="MobiDB-lite"/>
    </source>
</evidence>
<feature type="region of interest" description="Disordered" evidence="1">
    <location>
        <begin position="312"/>
        <end position="401"/>
    </location>
</feature>
<reference evidence="3" key="1">
    <citation type="submission" date="2023-02" db="EMBL/GenBank/DDBJ databases">
        <title>Mating type loci evolution in Malassezia.</title>
        <authorList>
            <person name="Coelho M.A."/>
        </authorList>
    </citation>
    <scope>NUCLEOTIDE SEQUENCE</scope>
    <source>
        <strain evidence="3">CBS 14136</strain>
    </source>
</reference>
<feature type="region of interest" description="Disordered" evidence="1">
    <location>
        <begin position="1"/>
        <end position="285"/>
    </location>
</feature>
<feature type="region of interest" description="Disordered" evidence="1">
    <location>
        <begin position="754"/>
        <end position="836"/>
    </location>
</feature>
<dbReference type="GO" id="GO:0005085">
    <property type="term" value="F:guanyl-nucleotide exchange factor activity"/>
    <property type="evidence" value="ECO:0007669"/>
    <property type="project" value="InterPro"/>
</dbReference>
<feature type="compositionally biased region" description="Low complexity" evidence="1">
    <location>
        <begin position="910"/>
        <end position="921"/>
    </location>
</feature>
<feature type="region of interest" description="Disordered" evidence="1">
    <location>
        <begin position="861"/>
        <end position="960"/>
    </location>
</feature>
<dbReference type="InterPro" id="IPR051092">
    <property type="entry name" value="FYVE_RhoGEF_PH"/>
</dbReference>
<dbReference type="InterPro" id="IPR000219">
    <property type="entry name" value="DH_dom"/>
</dbReference>
<sequence>MNPDEAESYDAARAADTSYASSSSSSRPGSSDGISSASFSGNWHMTPIHEFSAKPSVTTSSTASSAHHPPSLTAEPVQDTSDQHAPGFRNAMRHARQFYSSLRRNVSDGSETQSNNEDEPSVLRPTQAKRGGAFWRSKLGTSSNDTGDPHDEDTSAYSFARRYPERVVAPSTRHVSAPQNRSVTANSTPSMDSESERHLQRTDSEGSRKSLSSSIASNSRSQSGSVPGSRELPPDVIQAVTASIAPMQLASQQESFEAQSTSAETSRTQSEQSANLPSTISQSPPAVAAPALVADVPLSALIRESNLPVTRAEMSEANTQAVDSPLPPTNAAPHSASAPLNSSLANPASSSSSNAAASSFTPRPSLSLPSSATNTYDIASQRSPNRPRNVPPPPSDPSTDSKRALFLRARTKSVDHFQRLLNITKHGSKDAHRSNTKKLRKPEAARAARVPSEPRIPENMPIGSTGMDSTNPAPIEEATNMPRASSETASNATATLPKSHPISSLDHQTSSMDVSVGSLSGPQPHGPADDGASQTDSGTMSWSGGVSQAFVPRTPLYDTSASMSYFDLPSVGAQSGDSRYSPALHRSTPTTSNARRTPSNASANAGASPKRAYANSSPSVTRSASGNISPTATRDLVSNEGDLTRSGSTGTQSIHTVHSARSNLVDESSPPQVHSNDDVAAQIEHMLTSSMPTQTAHDAKQSMALHTSESPDTMLWNDSHTDWDDLAVYPARSGSELGPNKSQGLLEGLCLDKHTNQPTSAEGTGSPASLYSQLSSNRPTASTSVSQSKPLNSSLISDSKDEINSLQSTTQTSFTGNNPHAVPRVNDDPSSPSHEELWWPISHAEDDQDILAPRTPNMRLQRRGSAGRHLEPLSVKIPPSSIHSASSNTSPFTLDRPATASSIEYHTQFPSSSSGTSSGPTLTQAWSHGKSRGKPRIDSRSPSLHEANTVANMQETPSRRATEELLSVTPTIIGPQSASPLRHHWEHDVDDDEPQTMVPKSMLRPSKSSSLLNAMAHPSQRSKAKKRSDWTAPMPAMPVPSGALTASGLLDANYADDETGSSFGTSSLVNDDTQDAAPASAYPPPPPPPPPSSLRRKGRLDHSPPLESSLISHKSAVDLRSAAQLDAQHAHSSGMISSHPSTNNLSNSVAISGTPSVEPPLYRTKRNKSQPTLRIADDHEFLQALEQVRSQHQKRIALRAQARTARKASMPNLRQTSPVMRKINRPTNAQPSRTSSAASGHMREDEEEMLLQLSHTNNANSSRQDTNETQDSAEPGEDHDMSQDRNSSSFLDLDTHSAHGSDAASVDSGASDTSVTRANEQNESKPVSKAWDGDAREDAESIASSESSLNESIANELGIGQATGNAPSKPFTNDADWKKEVKALFLIRELVQTERSYARHLESLLIVVLKWTGTTSTSTRMQTNVLMPSLQTMPSSSRMPSGNAPPPHLLTLRKMLPQLISISRALVYRIEESPSSVGVAHAFIVIRDQLEEVHVAWSKVVSGTLRALRITESSKSRAKGRLGLVPVLDPPHTETHMPFRRTSSRDDSEISDANLDLSSDRRSDPRMKPVAKEKELSPVDVAIMPTQRIPRYCLLLRDLLSNTNPDSPSYATLETALQNVQELGRLCDEASSKT</sequence>
<feature type="compositionally biased region" description="Pro residues" evidence="1">
    <location>
        <begin position="1081"/>
        <end position="1092"/>
    </location>
</feature>
<dbReference type="Gene3D" id="1.20.900.10">
    <property type="entry name" value="Dbl homology (DH) domain"/>
    <property type="match status" value="1"/>
</dbReference>
<dbReference type="PANTHER" id="PTHR12673:SF263">
    <property type="entry name" value="PLECKSTRIN DOMAIN-CONTAINING PROTEIN"/>
    <property type="match status" value="1"/>
</dbReference>
<evidence type="ECO:0000313" key="3">
    <source>
        <dbReference type="EMBL" id="WFD41413.1"/>
    </source>
</evidence>
<feature type="region of interest" description="Disordered" evidence="1">
    <location>
        <begin position="1123"/>
        <end position="1172"/>
    </location>
</feature>
<feature type="compositionally biased region" description="Basic and acidic residues" evidence="1">
    <location>
        <begin position="194"/>
        <end position="208"/>
    </location>
</feature>
<dbReference type="InterPro" id="IPR035899">
    <property type="entry name" value="DBL_dom_sf"/>
</dbReference>
<feature type="compositionally biased region" description="Polar residues" evidence="1">
    <location>
        <begin position="1253"/>
        <end position="1272"/>
    </location>
</feature>
<feature type="compositionally biased region" description="Polar residues" evidence="1">
    <location>
        <begin position="249"/>
        <end position="280"/>
    </location>
</feature>
<feature type="compositionally biased region" description="Polar residues" evidence="1">
    <location>
        <begin position="881"/>
        <end position="892"/>
    </location>
</feature>
<feature type="compositionally biased region" description="Low complexity" evidence="1">
    <location>
        <begin position="599"/>
        <end position="608"/>
    </location>
</feature>
<feature type="compositionally biased region" description="Polar residues" evidence="1">
    <location>
        <begin position="1060"/>
        <end position="1071"/>
    </location>
</feature>
<dbReference type="PANTHER" id="PTHR12673">
    <property type="entry name" value="FACIOGENITAL DYSPLASIA PROTEIN"/>
    <property type="match status" value="1"/>
</dbReference>
<feature type="compositionally biased region" description="Polar residues" evidence="1">
    <location>
        <begin position="173"/>
        <end position="192"/>
    </location>
</feature>
<feature type="compositionally biased region" description="Polar residues" evidence="1">
    <location>
        <begin position="645"/>
        <end position="674"/>
    </location>
</feature>
<feature type="compositionally biased region" description="Polar residues" evidence="1">
    <location>
        <begin position="614"/>
        <end position="632"/>
    </location>
</feature>
<feature type="region of interest" description="Disordered" evidence="1">
    <location>
        <begin position="422"/>
        <end position="546"/>
    </location>
</feature>
<protein>
    <recommendedName>
        <fullName evidence="2">DH domain-containing protein</fullName>
    </recommendedName>
</protein>
<feature type="compositionally biased region" description="Low complexity" evidence="1">
    <location>
        <begin position="331"/>
        <end position="359"/>
    </location>
</feature>
<organism evidence="3 4">
    <name type="scientific">Malassezia psittaci</name>
    <dbReference type="NCBI Taxonomy" id="1821823"/>
    <lineage>
        <taxon>Eukaryota</taxon>
        <taxon>Fungi</taxon>
        <taxon>Dikarya</taxon>
        <taxon>Basidiomycota</taxon>
        <taxon>Ustilaginomycotina</taxon>
        <taxon>Malasseziomycetes</taxon>
        <taxon>Malasseziales</taxon>
        <taxon>Malasseziaceae</taxon>
        <taxon>Malassezia</taxon>
    </lineage>
</organism>
<dbReference type="EMBL" id="CP118375">
    <property type="protein sequence ID" value="WFD41413.1"/>
    <property type="molecule type" value="Genomic_DNA"/>
</dbReference>
<feature type="compositionally biased region" description="Polar residues" evidence="1">
    <location>
        <begin position="532"/>
        <end position="546"/>
    </location>
</feature>
<dbReference type="PROSITE" id="PS50010">
    <property type="entry name" value="DH_2"/>
    <property type="match status" value="1"/>
</dbReference>
<dbReference type="GO" id="GO:0005737">
    <property type="term" value="C:cytoplasm"/>
    <property type="evidence" value="ECO:0007669"/>
    <property type="project" value="TreeGrafter"/>
</dbReference>
<dbReference type="Pfam" id="PF00621">
    <property type="entry name" value="RhoGEF"/>
    <property type="match status" value="1"/>
</dbReference>
<feature type="compositionally biased region" description="Polar residues" evidence="1">
    <location>
        <begin position="756"/>
        <end position="797"/>
    </location>
</feature>
<feature type="compositionally biased region" description="Basic and acidic residues" evidence="1">
    <location>
        <begin position="1531"/>
        <end position="1548"/>
    </location>
</feature>
<dbReference type="SUPFAM" id="SSF48065">
    <property type="entry name" value="DBL homology domain (DH-domain)"/>
    <property type="match status" value="2"/>
</dbReference>
<feature type="compositionally biased region" description="Polar residues" evidence="1">
    <location>
        <begin position="804"/>
        <end position="818"/>
    </location>
</feature>
<accession>A0AAF0JCB9</accession>
<feature type="compositionally biased region" description="Low complexity" evidence="1">
    <location>
        <begin position="1300"/>
        <end position="1316"/>
    </location>
</feature>
<feature type="compositionally biased region" description="Polar residues" evidence="1">
    <location>
        <begin position="899"/>
        <end position="909"/>
    </location>
</feature>
<feature type="region of interest" description="Disordered" evidence="1">
    <location>
        <begin position="973"/>
        <end position="1037"/>
    </location>
</feature>
<evidence type="ECO:0000313" key="4">
    <source>
        <dbReference type="Proteomes" id="UP001214628"/>
    </source>
</evidence>
<name>A0AAF0JCB9_9BASI</name>
<keyword evidence="4" id="KW-1185">Reference proteome</keyword>
<feature type="compositionally biased region" description="Low complexity" evidence="1">
    <location>
        <begin position="209"/>
        <end position="225"/>
    </location>
</feature>
<feature type="domain" description="DH" evidence="2">
    <location>
        <begin position="1382"/>
        <end position="1630"/>
    </location>
</feature>
<feature type="region of interest" description="Disordered" evidence="1">
    <location>
        <begin position="573"/>
        <end position="675"/>
    </location>
</feature>
<gene>
    <name evidence="3" type="ORF">MPSI1_000040</name>
</gene>
<feature type="region of interest" description="Disordered" evidence="1">
    <location>
        <begin position="1524"/>
        <end position="1573"/>
    </location>
</feature>
<feature type="compositionally biased region" description="Basic and acidic residues" evidence="1">
    <location>
        <begin position="1558"/>
        <end position="1573"/>
    </location>
</feature>
<feature type="compositionally biased region" description="Polar residues" evidence="1">
    <location>
        <begin position="1130"/>
        <end position="1155"/>
    </location>
</feature>
<feature type="region of interest" description="Disordered" evidence="1">
    <location>
        <begin position="1057"/>
        <end position="1111"/>
    </location>
</feature>
<feature type="compositionally biased region" description="Polar residues" evidence="1">
    <location>
        <begin position="98"/>
        <end position="115"/>
    </location>
</feature>
<feature type="compositionally biased region" description="Polar residues" evidence="1">
    <location>
        <begin position="587"/>
        <end position="598"/>
    </location>
</feature>
<dbReference type="Proteomes" id="UP001214628">
    <property type="component" value="Chromosome 1"/>
</dbReference>
<feature type="compositionally biased region" description="Polar residues" evidence="1">
    <location>
        <begin position="360"/>
        <end position="381"/>
    </location>
</feature>
<feature type="compositionally biased region" description="Polar residues" evidence="1">
    <location>
        <begin position="1225"/>
        <end position="1238"/>
    </location>
</feature>